<dbReference type="GO" id="GO:0006412">
    <property type="term" value="P:translation"/>
    <property type="evidence" value="ECO:0007669"/>
    <property type="project" value="InterPro"/>
</dbReference>
<gene>
    <name evidence="5" type="ORF">FYJ33_11150</name>
</gene>
<keyword evidence="1" id="KW-0479">Metal-binding</keyword>
<evidence type="ECO:0000256" key="3">
    <source>
        <dbReference type="ARBA" id="ARBA00023004"/>
    </source>
</evidence>
<protein>
    <submittedName>
        <fullName evidence="5">rRNA methyltransferase</fullName>
    </submittedName>
</protein>
<dbReference type="GO" id="GO:0046872">
    <property type="term" value="F:metal ion binding"/>
    <property type="evidence" value="ECO:0007669"/>
    <property type="project" value="UniProtKB-KW"/>
</dbReference>
<reference evidence="5 6" key="1">
    <citation type="submission" date="2019-08" db="EMBL/GenBank/DDBJ databases">
        <title>In-depth cultivation of the pig gut microbiome towards novel bacterial diversity and tailored functional studies.</title>
        <authorList>
            <person name="Wylensek D."/>
            <person name="Hitch T.C.A."/>
            <person name="Clavel T."/>
        </authorList>
    </citation>
    <scope>NUCLEOTIDE SEQUENCE [LARGE SCALE GENOMIC DNA]</scope>
    <source>
        <strain evidence="5 6">WCA-383-APC-5B</strain>
    </source>
</reference>
<name>A0A7X2N0F7_9CLOT</name>
<dbReference type="SUPFAM" id="SSF53335">
    <property type="entry name" value="S-adenosyl-L-methionine-dependent methyltransferases"/>
    <property type="match status" value="1"/>
</dbReference>
<sequence>MELPIELKTAVENVINGLKKGDLMKNAENISNRYRNESGEGKRLLTEDDEAAAYSVVRMPATYGAVFTALNYTLDNVEGCKINSLLDIGAGTGAATWACDTLIDLESVTCLERESAMRNIGKAIMSEGSEVLKNAVWKEFDLIKGDITERADLVTVSYVLNELSEEERIKAAEKIWNAADKIALFVEPGTPVGYNNLKRIREHLLAKGAHVVAPCPHEEKCALKGDDWCHFSCRIPRSRLHRQLKNADVPYEDEKFAYLALSKEEYNKADLRILRHPITAKGRITLDVCSRDGIEKMDVFKRDKDLYKKARKADWGDEI</sequence>
<evidence type="ECO:0000313" key="6">
    <source>
        <dbReference type="Proteomes" id="UP000460287"/>
    </source>
</evidence>
<evidence type="ECO:0000256" key="2">
    <source>
        <dbReference type="ARBA" id="ARBA00022946"/>
    </source>
</evidence>
<dbReference type="InterPro" id="IPR029063">
    <property type="entry name" value="SAM-dependent_MTases_sf"/>
</dbReference>
<keyword evidence="2" id="KW-0809">Transit peptide</keyword>
<dbReference type="PANTHER" id="PTHR13184:SF5">
    <property type="entry name" value="METHYLTRANSFERASE-LIKE PROTEIN 17, MITOCHONDRIAL"/>
    <property type="match status" value="1"/>
</dbReference>
<dbReference type="AlphaFoldDB" id="A0A7X2N0F7"/>
<evidence type="ECO:0000256" key="4">
    <source>
        <dbReference type="ARBA" id="ARBA00023014"/>
    </source>
</evidence>
<dbReference type="Pfam" id="PF09243">
    <property type="entry name" value="Rsm22"/>
    <property type="match status" value="1"/>
</dbReference>
<accession>A0A7X2N0F7</accession>
<dbReference type="InterPro" id="IPR052571">
    <property type="entry name" value="Mt_RNA_Methyltransferase"/>
</dbReference>
<keyword evidence="5" id="KW-0808">Transferase</keyword>
<evidence type="ECO:0000313" key="5">
    <source>
        <dbReference type="EMBL" id="MSR91940.1"/>
    </source>
</evidence>
<keyword evidence="3" id="KW-0408">Iron</keyword>
<keyword evidence="4" id="KW-0411">Iron-sulfur</keyword>
<dbReference type="EMBL" id="VULX01000018">
    <property type="protein sequence ID" value="MSR91940.1"/>
    <property type="molecule type" value="Genomic_DNA"/>
</dbReference>
<keyword evidence="6" id="KW-1185">Reference proteome</keyword>
<dbReference type="GO" id="GO:0008168">
    <property type="term" value="F:methyltransferase activity"/>
    <property type="evidence" value="ECO:0007669"/>
    <property type="project" value="UniProtKB-KW"/>
</dbReference>
<dbReference type="GO" id="GO:0032259">
    <property type="term" value="P:methylation"/>
    <property type="evidence" value="ECO:0007669"/>
    <property type="project" value="UniProtKB-KW"/>
</dbReference>
<dbReference type="RefSeq" id="WP_154531840.1">
    <property type="nucleotide sequence ID" value="NZ_JAQXTV010000215.1"/>
</dbReference>
<dbReference type="Proteomes" id="UP000460287">
    <property type="component" value="Unassembled WGS sequence"/>
</dbReference>
<dbReference type="PANTHER" id="PTHR13184">
    <property type="entry name" value="37S RIBOSOMAL PROTEIN S22"/>
    <property type="match status" value="1"/>
</dbReference>
<comment type="caution">
    <text evidence="5">The sequence shown here is derived from an EMBL/GenBank/DDBJ whole genome shotgun (WGS) entry which is preliminary data.</text>
</comment>
<evidence type="ECO:0000256" key="1">
    <source>
        <dbReference type="ARBA" id="ARBA00022723"/>
    </source>
</evidence>
<proteinExistence type="predicted"/>
<dbReference type="GO" id="GO:0003735">
    <property type="term" value="F:structural constituent of ribosome"/>
    <property type="evidence" value="ECO:0007669"/>
    <property type="project" value="TreeGrafter"/>
</dbReference>
<dbReference type="GO" id="GO:0051536">
    <property type="term" value="F:iron-sulfur cluster binding"/>
    <property type="evidence" value="ECO:0007669"/>
    <property type="project" value="UniProtKB-KW"/>
</dbReference>
<dbReference type="InterPro" id="IPR015324">
    <property type="entry name" value="Ribosomal_Rsm22-like"/>
</dbReference>
<dbReference type="Gene3D" id="3.40.50.150">
    <property type="entry name" value="Vaccinia Virus protein VP39"/>
    <property type="match status" value="1"/>
</dbReference>
<organism evidence="5 6">
    <name type="scientific">Inconstantimicrobium porci</name>
    <dbReference type="NCBI Taxonomy" id="2652291"/>
    <lineage>
        <taxon>Bacteria</taxon>
        <taxon>Bacillati</taxon>
        <taxon>Bacillota</taxon>
        <taxon>Clostridia</taxon>
        <taxon>Eubacteriales</taxon>
        <taxon>Clostridiaceae</taxon>
        <taxon>Inconstantimicrobium</taxon>
    </lineage>
</organism>
<dbReference type="GO" id="GO:0015935">
    <property type="term" value="C:small ribosomal subunit"/>
    <property type="evidence" value="ECO:0007669"/>
    <property type="project" value="TreeGrafter"/>
</dbReference>
<keyword evidence="5" id="KW-0489">Methyltransferase</keyword>